<dbReference type="GO" id="GO:0022857">
    <property type="term" value="F:transmembrane transporter activity"/>
    <property type="evidence" value="ECO:0007669"/>
    <property type="project" value="InterPro"/>
</dbReference>
<dbReference type="InterPro" id="IPR050375">
    <property type="entry name" value="MFS_TsgA-like"/>
</dbReference>
<keyword evidence="2" id="KW-1003">Cell membrane</keyword>
<evidence type="ECO:0000256" key="4">
    <source>
        <dbReference type="ARBA" id="ARBA00022989"/>
    </source>
</evidence>
<feature type="transmembrane region" description="Helical" evidence="6">
    <location>
        <begin position="80"/>
        <end position="99"/>
    </location>
</feature>
<evidence type="ECO:0000256" key="2">
    <source>
        <dbReference type="ARBA" id="ARBA00022475"/>
    </source>
</evidence>
<comment type="subcellular location">
    <subcellularLocation>
        <location evidence="1">Cell inner membrane</location>
        <topology evidence="1">Multi-pass membrane protein</topology>
    </subcellularLocation>
</comment>
<evidence type="ECO:0000313" key="8">
    <source>
        <dbReference type="Proteomes" id="UP000001822"/>
    </source>
</evidence>
<feature type="transmembrane region" description="Helical" evidence="6">
    <location>
        <begin position="188"/>
        <end position="211"/>
    </location>
</feature>
<sequence length="425" mass="47159">MYSNSNTTINYTKVFLVLSTLFFMWGLITVLNISLIEELRDVFQLSFEESLSINLALYGTYFIIALPAGWVINKVGFRKGIIIGAGLASFGCFLFYPAAASSSFVKLLLALFVLGSGFTFLQVAANPYVALLGMRGKGAAKLSFIQAFNSFGTFLAPLLAGGLFLSIAGLKPTSFATMAPEELMQHKILLVQMPYLLFGSIWFLLMLIVTLSELPRINMQDQPPLIRNNEKEPRKFLLQYPQVVNGAITLFLYVGAEVSLAYYISMKSETLIPYYWGCALLGRFIGAGLLFVATSPRKMMKFSGSVALFLLLVYMIINNDDKYIVNMNQETDPALYLLVLIGLCNSVIWPTVFTMGIDGMGKYSINASALLVMSVFGGAVIPFIFIYLLTDYSIISAFPILLIAYGFLIWFGSKGSIYEKKNNFY</sequence>
<name>A0A6N4SWQ8_CYTH3</name>
<feature type="transmembrane region" description="Helical" evidence="6">
    <location>
        <begin position="271"/>
        <end position="292"/>
    </location>
</feature>
<feature type="transmembrane region" description="Helical" evidence="6">
    <location>
        <begin position="337"/>
        <end position="357"/>
    </location>
</feature>
<dbReference type="Pfam" id="PF07690">
    <property type="entry name" value="MFS_1"/>
    <property type="match status" value="1"/>
</dbReference>
<dbReference type="AlphaFoldDB" id="A0A6N4SWQ8"/>
<feature type="transmembrane region" description="Helical" evidence="6">
    <location>
        <begin position="243"/>
        <end position="265"/>
    </location>
</feature>
<gene>
    <name evidence="7" type="primary">fucP</name>
    <name evidence="7" type="ordered locus">CHU_3606</name>
</gene>
<keyword evidence="3 6" id="KW-0812">Transmembrane</keyword>
<feature type="transmembrane region" description="Helical" evidence="6">
    <location>
        <begin position="299"/>
        <end position="317"/>
    </location>
</feature>
<dbReference type="PANTHER" id="PTHR43702">
    <property type="entry name" value="L-FUCOSE-PROTON SYMPORTER"/>
    <property type="match status" value="1"/>
</dbReference>
<dbReference type="SUPFAM" id="SSF103473">
    <property type="entry name" value="MFS general substrate transporter"/>
    <property type="match status" value="1"/>
</dbReference>
<feature type="transmembrane region" description="Helical" evidence="6">
    <location>
        <begin position="369"/>
        <end position="388"/>
    </location>
</feature>
<keyword evidence="8" id="KW-1185">Reference proteome</keyword>
<evidence type="ECO:0000256" key="1">
    <source>
        <dbReference type="ARBA" id="ARBA00004429"/>
    </source>
</evidence>
<dbReference type="InterPro" id="IPR011701">
    <property type="entry name" value="MFS"/>
</dbReference>
<dbReference type="Proteomes" id="UP000001822">
    <property type="component" value="Chromosome"/>
</dbReference>
<evidence type="ECO:0000256" key="3">
    <source>
        <dbReference type="ARBA" id="ARBA00022692"/>
    </source>
</evidence>
<feature type="transmembrane region" description="Helical" evidence="6">
    <location>
        <begin position="55"/>
        <end position="73"/>
    </location>
</feature>
<dbReference type="RefSeq" id="WP_011586946.1">
    <property type="nucleotide sequence ID" value="NC_008255.1"/>
</dbReference>
<feature type="transmembrane region" description="Helical" evidence="6">
    <location>
        <begin position="144"/>
        <end position="168"/>
    </location>
</feature>
<reference evidence="7 8" key="1">
    <citation type="journal article" date="2007" name="Appl. Environ. Microbiol.">
        <title>Genome sequence of the cellulolytic gliding bacterium Cytophaga hutchinsonii.</title>
        <authorList>
            <person name="Xie G."/>
            <person name="Bruce D.C."/>
            <person name="Challacombe J.F."/>
            <person name="Chertkov O."/>
            <person name="Detter J.C."/>
            <person name="Gilna P."/>
            <person name="Han C.S."/>
            <person name="Lucas S."/>
            <person name="Misra M."/>
            <person name="Myers G.L."/>
            <person name="Richardson P."/>
            <person name="Tapia R."/>
            <person name="Thayer N."/>
            <person name="Thompson L.S."/>
            <person name="Brettin T.S."/>
            <person name="Henrissat B."/>
            <person name="Wilson D.B."/>
            <person name="McBride M.J."/>
        </authorList>
    </citation>
    <scope>NUCLEOTIDE SEQUENCE [LARGE SCALE GENOMIC DNA]</scope>
    <source>
        <strain evidence="8">ATCC 33406 / DSM 1761 / CIP 103989 / NBRC 15051 / NCIMB 9469 / D465</strain>
    </source>
</reference>
<dbReference type="Gene3D" id="1.20.1250.20">
    <property type="entry name" value="MFS general substrate transporter like domains"/>
    <property type="match status" value="2"/>
</dbReference>
<dbReference type="OrthoDB" id="9795150at2"/>
<dbReference type="PANTHER" id="PTHR43702:SF3">
    <property type="entry name" value="PROTEIN TSGA"/>
    <property type="match status" value="1"/>
</dbReference>
<keyword evidence="4 6" id="KW-1133">Transmembrane helix</keyword>
<dbReference type="InterPro" id="IPR036259">
    <property type="entry name" value="MFS_trans_sf"/>
</dbReference>
<organism evidence="7 8">
    <name type="scientific">Cytophaga hutchinsonii (strain ATCC 33406 / DSM 1761 / CIP 103989 / NBRC 15051 / NCIMB 9469 / D465)</name>
    <dbReference type="NCBI Taxonomy" id="269798"/>
    <lineage>
        <taxon>Bacteria</taxon>
        <taxon>Pseudomonadati</taxon>
        <taxon>Bacteroidota</taxon>
        <taxon>Cytophagia</taxon>
        <taxon>Cytophagales</taxon>
        <taxon>Cytophagaceae</taxon>
        <taxon>Cytophaga</taxon>
    </lineage>
</organism>
<accession>A0A6N4SWQ8</accession>
<evidence type="ECO:0000256" key="6">
    <source>
        <dbReference type="SAM" id="Phobius"/>
    </source>
</evidence>
<dbReference type="GO" id="GO:0005886">
    <property type="term" value="C:plasma membrane"/>
    <property type="evidence" value="ECO:0007669"/>
    <property type="project" value="UniProtKB-SubCell"/>
</dbReference>
<feature type="transmembrane region" description="Helical" evidence="6">
    <location>
        <begin position="12"/>
        <end position="35"/>
    </location>
</feature>
<feature type="transmembrane region" description="Helical" evidence="6">
    <location>
        <begin position="394"/>
        <end position="412"/>
    </location>
</feature>
<dbReference type="KEGG" id="chu:CHU_3606"/>
<protein>
    <submittedName>
        <fullName evidence="7">Fucose permease</fullName>
    </submittedName>
</protein>
<keyword evidence="5 6" id="KW-0472">Membrane</keyword>
<evidence type="ECO:0000256" key="5">
    <source>
        <dbReference type="ARBA" id="ARBA00023136"/>
    </source>
</evidence>
<dbReference type="EMBL" id="CP000383">
    <property type="protein sequence ID" value="ABG60839.1"/>
    <property type="molecule type" value="Genomic_DNA"/>
</dbReference>
<evidence type="ECO:0000313" key="7">
    <source>
        <dbReference type="EMBL" id="ABG60839.1"/>
    </source>
</evidence>
<feature type="transmembrane region" description="Helical" evidence="6">
    <location>
        <begin position="105"/>
        <end position="132"/>
    </location>
</feature>
<proteinExistence type="predicted"/>